<comment type="similarity">
    <text evidence="2 8">Belongs to the 4-toluene sulfonate uptake permease (TSUP) (TC 2.A.102) family.</text>
</comment>
<evidence type="ECO:0000256" key="2">
    <source>
        <dbReference type="ARBA" id="ARBA00009142"/>
    </source>
</evidence>
<feature type="transmembrane region" description="Helical" evidence="8">
    <location>
        <begin position="96"/>
        <end position="117"/>
    </location>
</feature>
<accession>A0ABX2EHQ3</accession>
<sequence length="252" mass="26385">MDGGTLALIVAGAAVAGFVQGLSGFGFAMVAMSFWAWGLAPKTAAVLAVFGGLSGQVFAALTVRRGFDLPLLAPFIAGGLLGIPLGLWLLPRFEPAVFRAFVGALLVIWCPAMLLAGRLPRIQFRHRFVQRAADGLAGVAGGLMGPLGGFTGALPTLWCTLRNLPKEQQRAVIQNFNLAMLALTMASYLAAGQVGRELWPQLALVLPALLLPAWLGTRVYLGISDKAFRSVVLGLLTVSGIALLAAALPQLL</sequence>
<evidence type="ECO:0000256" key="5">
    <source>
        <dbReference type="ARBA" id="ARBA00022692"/>
    </source>
</evidence>
<dbReference type="EMBL" id="JABRWJ010000004">
    <property type="protein sequence ID" value="NRF68109.1"/>
    <property type="molecule type" value="Genomic_DNA"/>
</dbReference>
<comment type="subcellular location">
    <subcellularLocation>
        <location evidence="1 8">Cell membrane</location>
        <topology evidence="1 8">Multi-pass membrane protein</topology>
    </subcellularLocation>
</comment>
<proteinExistence type="inferred from homology"/>
<feature type="transmembrane region" description="Helical" evidence="8">
    <location>
        <begin position="69"/>
        <end position="90"/>
    </location>
</feature>
<dbReference type="PANTHER" id="PTHR30269:SF37">
    <property type="entry name" value="MEMBRANE TRANSPORTER PROTEIN"/>
    <property type="match status" value="1"/>
</dbReference>
<evidence type="ECO:0000313" key="9">
    <source>
        <dbReference type="EMBL" id="NRF68109.1"/>
    </source>
</evidence>
<evidence type="ECO:0000256" key="7">
    <source>
        <dbReference type="ARBA" id="ARBA00023136"/>
    </source>
</evidence>
<evidence type="ECO:0000313" key="10">
    <source>
        <dbReference type="Proteomes" id="UP000737171"/>
    </source>
</evidence>
<dbReference type="InterPro" id="IPR052017">
    <property type="entry name" value="TSUP"/>
</dbReference>
<organism evidence="9 10">
    <name type="scientific">Pseudaquabacterium terrae</name>
    <dbReference type="NCBI Taxonomy" id="2732868"/>
    <lineage>
        <taxon>Bacteria</taxon>
        <taxon>Pseudomonadati</taxon>
        <taxon>Pseudomonadota</taxon>
        <taxon>Betaproteobacteria</taxon>
        <taxon>Burkholderiales</taxon>
        <taxon>Sphaerotilaceae</taxon>
        <taxon>Pseudaquabacterium</taxon>
    </lineage>
</organism>
<feature type="transmembrane region" description="Helical" evidence="8">
    <location>
        <begin position="7"/>
        <end position="37"/>
    </location>
</feature>
<dbReference type="RefSeq" id="WP_173123458.1">
    <property type="nucleotide sequence ID" value="NZ_JABRWJ010000004.1"/>
</dbReference>
<keyword evidence="7 8" id="KW-0472">Membrane</keyword>
<keyword evidence="4 8" id="KW-1003">Cell membrane</keyword>
<evidence type="ECO:0000256" key="4">
    <source>
        <dbReference type="ARBA" id="ARBA00022475"/>
    </source>
</evidence>
<evidence type="ECO:0000256" key="3">
    <source>
        <dbReference type="ARBA" id="ARBA00022448"/>
    </source>
</evidence>
<dbReference type="Pfam" id="PF01925">
    <property type="entry name" value="TauE"/>
    <property type="match status" value="1"/>
</dbReference>
<feature type="transmembrane region" description="Helical" evidence="8">
    <location>
        <begin position="227"/>
        <end position="248"/>
    </location>
</feature>
<dbReference type="Proteomes" id="UP000737171">
    <property type="component" value="Unassembled WGS sequence"/>
</dbReference>
<feature type="transmembrane region" description="Helical" evidence="8">
    <location>
        <begin position="198"/>
        <end position="215"/>
    </location>
</feature>
<keyword evidence="3" id="KW-0813">Transport</keyword>
<feature type="transmembrane region" description="Helical" evidence="8">
    <location>
        <begin position="172"/>
        <end position="192"/>
    </location>
</feature>
<dbReference type="PANTHER" id="PTHR30269">
    <property type="entry name" value="TRANSMEMBRANE PROTEIN YFCA"/>
    <property type="match status" value="1"/>
</dbReference>
<evidence type="ECO:0000256" key="1">
    <source>
        <dbReference type="ARBA" id="ARBA00004651"/>
    </source>
</evidence>
<keyword evidence="6 8" id="KW-1133">Transmembrane helix</keyword>
<reference evidence="9 10" key="1">
    <citation type="submission" date="2020-05" db="EMBL/GenBank/DDBJ databases">
        <title>Aquincola sp. isolate from soil.</title>
        <authorList>
            <person name="Han J."/>
            <person name="Kim D.-U."/>
        </authorList>
    </citation>
    <scope>NUCLEOTIDE SEQUENCE [LARGE SCALE GENOMIC DNA]</scope>
    <source>
        <strain evidence="9 10">S2</strain>
    </source>
</reference>
<evidence type="ECO:0000256" key="8">
    <source>
        <dbReference type="RuleBase" id="RU363041"/>
    </source>
</evidence>
<name>A0ABX2EHQ3_9BURK</name>
<gene>
    <name evidence="9" type="ORF">HLB44_14040</name>
</gene>
<keyword evidence="10" id="KW-1185">Reference proteome</keyword>
<keyword evidence="5 8" id="KW-0812">Transmembrane</keyword>
<dbReference type="InterPro" id="IPR002781">
    <property type="entry name" value="TM_pro_TauE-like"/>
</dbReference>
<protein>
    <recommendedName>
        <fullName evidence="8">Probable membrane transporter protein</fullName>
    </recommendedName>
</protein>
<evidence type="ECO:0000256" key="6">
    <source>
        <dbReference type="ARBA" id="ARBA00022989"/>
    </source>
</evidence>
<feature type="transmembrane region" description="Helical" evidence="8">
    <location>
        <begin position="43"/>
        <end position="62"/>
    </location>
</feature>
<comment type="caution">
    <text evidence="9">The sequence shown here is derived from an EMBL/GenBank/DDBJ whole genome shotgun (WGS) entry which is preliminary data.</text>
</comment>